<keyword evidence="1" id="KW-0479">Metal-binding</keyword>
<dbReference type="RefSeq" id="WP_167226969.1">
    <property type="nucleotide sequence ID" value="NZ_VUYU01000012.1"/>
</dbReference>
<keyword evidence="3" id="KW-0732">Signal</keyword>
<accession>A0ABX0LRW4</accession>
<dbReference type="InterPro" id="IPR050248">
    <property type="entry name" value="Polysacc_deacetylase_ArnD"/>
</dbReference>
<feature type="signal peptide" evidence="3">
    <location>
        <begin position="1"/>
        <end position="30"/>
    </location>
</feature>
<dbReference type="Proteomes" id="UP000785613">
    <property type="component" value="Unassembled WGS sequence"/>
</dbReference>
<dbReference type="InterPro" id="IPR011330">
    <property type="entry name" value="Glyco_hydro/deAcase_b/a-brl"/>
</dbReference>
<dbReference type="PROSITE" id="PS51677">
    <property type="entry name" value="NODB"/>
    <property type="match status" value="1"/>
</dbReference>
<keyword evidence="2" id="KW-0378">Hydrolase</keyword>
<evidence type="ECO:0000259" key="4">
    <source>
        <dbReference type="PROSITE" id="PS51677"/>
    </source>
</evidence>
<gene>
    <name evidence="5" type="ORF">F0185_18750</name>
</gene>
<feature type="chain" id="PRO_5046364094" evidence="3">
    <location>
        <begin position="31"/>
        <end position="315"/>
    </location>
</feature>
<dbReference type="PANTHER" id="PTHR10587:SF133">
    <property type="entry name" value="CHITIN DEACETYLASE 1-RELATED"/>
    <property type="match status" value="1"/>
</dbReference>
<comment type="caution">
    <text evidence="5">The sequence shown here is derived from an EMBL/GenBank/DDBJ whole genome shotgun (WGS) entry which is preliminary data.</text>
</comment>
<dbReference type="PROSITE" id="PS51257">
    <property type="entry name" value="PROKAR_LIPOPROTEIN"/>
    <property type="match status" value="1"/>
</dbReference>
<dbReference type="Pfam" id="PF01522">
    <property type="entry name" value="Polysacc_deac_1"/>
    <property type="match status" value="1"/>
</dbReference>
<dbReference type="CDD" id="cd10960">
    <property type="entry name" value="CE4_NodB_like_1"/>
    <property type="match status" value="1"/>
</dbReference>
<evidence type="ECO:0000256" key="2">
    <source>
        <dbReference type="ARBA" id="ARBA00022801"/>
    </source>
</evidence>
<protein>
    <submittedName>
        <fullName evidence="5">Polysaccharide deacetylase family protein</fullName>
    </submittedName>
</protein>
<dbReference type="SUPFAM" id="SSF88713">
    <property type="entry name" value="Glycoside hydrolase/deacetylase"/>
    <property type="match status" value="1"/>
</dbReference>
<dbReference type="EMBL" id="VUYU01000012">
    <property type="protein sequence ID" value="NHZ35605.1"/>
    <property type="molecule type" value="Genomic_DNA"/>
</dbReference>
<reference evidence="5 6" key="1">
    <citation type="submission" date="2019-09" db="EMBL/GenBank/DDBJ databases">
        <title>Taxonomy of Antarctic Massilia spp.: description of Massilia rubra sp. nov., Massilia aquatica sp. nov., Massilia mucilaginosa sp. nov., Massilia frigida sp. nov. isolated from streams, lakes and regoliths.</title>
        <authorList>
            <person name="Holochova P."/>
            <person name="Sedlacek I."/>
            <person name="Kralova S."/>
            <person name="Maslanova I."/>
            <person name="Busse H.-J."/>
            <person name="Stankova E."/>
            <person name="Vrbovska V."/>
            <person name="Kovarovic V."/>
            <person name="Bartak M."/>
            <person name="Svec P."/>
            <person name="Pantucek R."/>
        </authorList>
    </citation>
    <scope>NUCLEOTIDE SEQUENCE [LARGE SCALE GENOMIC DNA]</scope>
    <source>
        <strain evidence="5 6">CCM 8692</strain>
    </source>
</reference>
<dbReference type="PANTHER" id="PTHR10587">
    <property type="entry name" value="GLYCOSYL TRANSFERASE-RELATED"/>
    <property type="match status" value="1"/>
</dbReference>
<proteinExistence type="predicted"/>
<evidence type="ECO:0000256" key="3">
    <source>
        <dbReference type="SAM" id="SignalP"/>
    </source>
</evidence>
<organism evidence="5 6">
    <name type="scientific">Massilia rubra</name>
    <dbReference type="NCBI Taxonomy" id="2607910"/>
    <lineage>
        <taxon>Bacteria</taxon>
        <taxon>Pseudomonadati</taxon>
        <taxon>Pseudomonadota</taxon>
        <taxon>Betaproteobacteria</taxon>
        <taxon>Burkholderiales</taxon>
        <taxon>Oxalobacteraceae</taxon>
        <taxon>Telluria group</taxon>
        <taxon>Massilia</taxon>
    </lineage>
</organism>
<dbReference type="InterPro" id="IPR002509">
    <property type="entry name" value="NODB_dom"/>
</dbReference>
<evidence type="ECO:0000313" key="6">
    <source>
        <dbReference type="Proteomes" id="UP000785613"/>
    </source>
</evidence>
<evidence type="ECO:0000313" key="5">
    <source>
        <dbReference type="EMBL" id="NHZ35605.1"/>
    </source>
</evidence>
<feature type="domain" description="NodB homology" evidence="4">
    <location>
        <begin position="31"/>
        <end position="228"/>
    </location>
</feature>
<name>A0ABX0LRW4_9BURK</name>
<evidence type="ECO:0000256" key="1">
    <source>
        <dbReference type="ARBA" id="ARBA00022723"/>
    </source>
</evidence>
<dbReference type="Gene3D" id="3.20.20.370">
    <property type="entry name" value="Glycoside hydrolase/deacetylase"/>
    <property type="match status" value="1"/>
</dbReference>
<sequence length="315" mass="34776">MLQLKNLALSVARAACAVLYCGVFAGAACAQSVAFTFDDGPSLDATPRLTPQQRNDAMLAALARHQVKAALFVTAGNGADKPAGYALARAWGEAGHAIGNHTMTHPDLDNAKVSLAQYQREVLDCDKIIATLPGYQKWFRYTYLREGSTPDKRDGMRDFLAAQGYRNAYVSLDTSDWRLDEHLAETLDKNSKADLAPLKKAYLAHVRERALAYRALSQRLQGRDIAQVILLHHNLINALFLDDVIGMFKDMGWTIVSPAKAFEDPVYQFSPQHPAHGQSLLLSMSRSLGMDKLDEKKRLQDDGEADIGRLKAQGY</sequence>
<keyword evidence="6" id="KW-1185">Reference proteome</keyword>